<evidence type="ECO:0000313" key="1">
    <source>
        <dbReference type="EMBL" id="KAH7676350.1"/>
    </source>
</evidence>
<dbReference type="EMBL" id="CM037017">
    <property type="protein sequence ID" value="KAH7676350.1"/>
    <property type="molecule type" value="Genomic_DNA"/>
</dbReference>
<proteinExistence type="predicted"/>
<comment type="caution">
    <text evidence="1">The sequence shown here is derived from an EMBL/GenBank/DDBJ whole genome shotgun (WGS) entry which is preliminary data.</text>
</comment>
<keyword evidence="1" id="KW-0378">Hydrolase</keyword>
<evidence type="ECO:0000313" key="2">
    <source>
        <dbReference type="Proteomes" id="UP000827976"/>
    </source>
</evidence>
<keyword evidence="2" id="KW-1185">Reference proteome</keyword>
<gene>
    <name evidence="1" type="ORF">IHE45_07G009200</name>
</gene>
<keyword evidence="1" id="KW-0326">Glycosidase</keyword>
<protein>
    <submittedName>
        <fullName evidence="1">GDSL lipase/esterase protein</fullName>
        <ecNumber evidence="1">3.2.1.51</ecNumber>
    </submittedName>
</protein>
<dbReference type="Proteomes" id="UP000827976">
    <property type="component" value="Chromosome 7"/>
</dbReference>
<name>A0ACB7VP91_DIOAL</name>
<reference evidence="2" key="1">
    <citation type="journal article" date="2022" name="Nat. Commun.">
        <title>Chromosome evolution and the genetic basis of agronomically important traits in greater yam.</title>
        <authorList>
            <person name="Bredeson J.V."/>
            <person name="Lyons J.B."/>
            <person name="Oniyinde I.O."/>
            <person name="Okereke N.R."/>
            <person name="Kolade O."/>
            <person name="Nnabue I."/>
            <person name="Nwadili C.O."/>
            <person name="Hribova E."/>
            <person name="Parker M."/>
            <person name="Nwogha J."/>
            <person name="Shu S."/>
            <person name="Carlson J."/>
            <person name="Kariba R."/>
            <person name="Muthemba S."/>
            <person name="Knop K."/>
            <person name="Barton G.J."/>
            <person name="Sherwood A.V."/>
            <person name="Lopez-Montes A."/>
            <person name="Asiedu R."/>
            <person name="Jamnadass R."/>
            <person name="Muchugi A."/>
            <person name="Goodstein D."/>
            <person name="Egesi C.N."/>
            <person name="Featherston J."/>
            <person name="Asfaw A."/>
            <person name="Simpson G.G."/>
            <person name="Dolezel J."/>
            <person name="Hendre P.S."/>
            <person name="Van Deynze A."/>
            <person name="Kumar P.L."/>
            <person name="Obidiegwu J.E."/>
            <person name="Bhattacharjee R."/>
            <person name="Rokhsar D.S."/>
        </authorList>
    </citation>
    <scope>NUCLEOTIDE SEQUENCE [LARGE SCALE GENOMIC DNA]</scope>
    <source>
        <strain evidence="2">cv. TDa95/00328</strain>
    </source>
</reference>
<organism evidence="1 2">
    <name type="scientific">Dioscorea alata</name>
    <name type="common">Purple yam</name>
    <dbReference type="NCBI Taxonomy" id="55571"/>
    <lineage>
        <taxon>Eukaryota</taxon>
        <taxon>Viridiplantae</taxon>
        <taxon>Streptophyta</taxon>
        <taxon>Embryophyta</taxon>
        <taxon>Tracheophyta</taxon>
        <taxon>Spermatophyta</taxon>
        <taxon>Magnoliopsida</taxon>
        <taxon>Liliopsida</taxon>
        <taxon>Dioscoreales</taxon>
        <taxon>Dioscoreaceae</taxon>
        <taxon>Dioscorea</taxon>
    </lineage>
</organism>
<accession>A0ACB7VP91</accession>
<sequence>MDRVAALKHGKAHHMEMKNMHALHLFLRLHTFAQVLLLFFSFTAAESRCILFNFGDSNSDTGGFSAGLGFYLGPPSGRLFFHRTTGRFSDGRLYIDFLCEGLKINYMSPYLESSAPNFTHGVNFAVTGGATDPTVTFPLSTQVLQFLHFKNRTRELWPQGSLIDENGFKEAVYSFDIGQNDISKAFTANLSYTQVIERIPSILSRIKDALKTIYENGGTKLWVYNTGPLGCLPQTLALRKQNDSKIDENGCLADYNDAAKVFNAGLLSLCDELNSEFKNATIVYTDMFAIKFDLIANHSQYGFERPLMACCGRGGPPYNYVNRMTCGQPTASPCPLGSRYVSWDGVHHTEAANQLIAEKILSSKYSRPKIMLTSLCKDSN</sequence>
<dbReference type="EC" id="3.2.1.51" evidence="1"/>